<dbReference type="RefSeq" id="WP_306104478.1">
    <property type="nucleotide sequence ID" value="NZ_CP120983.1"/>
</dbReference>
<accession>A0ABY9JHP5</accession>
<gene>
    <name evidence="1" type="ORF">P8A20_28420</name>
</gene>
<name>A0ABY9JHP5_9ACTN</name>
<organism evidence="1 2">
    <name type="scientific">Streptomyces glycanivorans</name>
    <dbReference type="NCBI Taxonomy" id="3033808"/>
    <lineage>
        <taxon>Bacteria</taxon>
        <taxon>Bacillati</taxon>
        <taxon>Actinomycetota</taxon>
        <taxon>Actinomycetes</taxon>
        <taxon>Kitasatosporales</taxon>
        <taxon>Streptomycetaceae</taxon>
        <taxon>Streptomyces</taxon>
    </lineage>
</organism>
<protein>
    <submittedName>
        <fullName evidence="1">Uncharacterized protein</fullName>
    </submittedName>
</protein>
<dbReference type="EMBL" id="CP120983">
    <property type="protein sequence ID" value="WLQ67263.1"/>
    <property type="molecule type" value="Genomic_DNA"/>
</dbReference>
<keyword evidence="2" id="KW-1185">Reference proteome</keyword>
<reference evidence="1 2" key="1">
    <citation type="submission" date="2023-03" db="EMBL/GenBank/DDBJ databases">
        <title>Isolation and description of six Streptomyces strains from soil environments, able to metabolize different microbial glucans.</title>
        <authorList>
            <person name="Widen T."/>
            <person name="Larsbrink J."/>
        </authorList>
    </citation>
    <scope>NUCLEOTIDE SEQUENCE [LARGE SCALE GENOMIC DNA]</scope>
    <source>
        <strain evidence="1 2">Alt3</strain>
    </source>
</reference>
<evidence type="ECO:0000313" key="1">
    <source>
        <dbReference type="EMBL" id="WLQ67263.1"/>
    </source>
</evidence>
<dbReference type="Proteomes" id="UP001224433">
    <property type="component" value="Chromosome"/>
</dbReference>
<evidence type="ECO:0000313" key="2">
    <source>
        <dbReference type="Proteomes" id="UP001224433"/>
    </source>
</evidence>
<proteinExistence type="predicted"/>
<sequence length="46" mass="4619">MTSTVTLSATEVLPGEVEPDGAHVASALELAESRTVVGRIATGPVV</sequence>